<keyword evidence="2" id="KW-1185">Reference proteome</keyword>
<sequence length="377" mass="41485">MASPTTLEIWGQVCQLFREIDDLRQEQQALIAKINRNSRINGNVVDSYEEGEAEDGAIEDGIEEIDDGGEKVSNIEAWQRQRQQQRHQQMLKRGIQLAKQEEELELKAVDLLKELSATFRRSGSGGSRAGKHAGRAKGHAYPQAPHAPVIADDEDKLNSSSLGSTELRAAAATRALGIKQRGRDSYLDDDSKIGLEDSGMPYIHEGRNFTRSRTRSASVASNTGSAGSSAAPGGGGKDQSLIDSYVAAHVPNAADQSDEWILAKVKQALGNNQYIVEDVDDGGKYRIRYNQMLLIDPDRPEIKRGERVLGMYPGTTVFYKASVLAPPSQNPNPLVNASWVIPGITIQGAYKVQFDDDDIKEMNIPTHFVFPMPRQQK</sequence>
<dbReference type="EMBL" id="JAMZIH010005167">
    <property type="protein sequence ID" value="KAJ1675810.1"/>
    <property type="molecule type" value="Genomic_DNA"/>
</dbReference>
<reference evidence="1" key="1">
    <citation type="submission" date="2022-06" db="EMBL/GenBank/DDBJ databases">
        <title>Phylogenomic reconstructions and comparative analyses of Kickxellomycotina fungi.</title>
        <authorList>
            <person name="Reynolds N.K."/>
            <person name="Stajich J.E."/>
            <person name="Barry K."/>
            <person name="Grigoriev I.V."/>
            <person name="Crous P."/>
            <person name="Smith M.E."/>
        </authorList>
    </citation>
    <scope>NUCLEOTIDE SEQUENCE</scope>
    <source>
        <strain evidence="1">RSA 2271</strain>
    </source>
</reference>
<protein>
    <submittedName>
        <fullName evidence="1">Uncharacterized protein</fullName>
    </submittedName>
</protein>
<proteinExistence type="predicted"/>
<comment type="caution">
    <text evidence="1">The sequence shown here is derived from an EMBL/GenBank/DDBJ whole genome shotgun (WGS) entry which is preliminary data.</text>
</comment>
<evidence type="ECO:0000313" key="2">
    <source>
        <dbReference type="Proteomes" id="UP001145114"/>
    </source>
</evidence>
<organism evidence="1 2">
    <name type="scientific">Spiromyces aspiralis</name>
    <dbReference type="NCBI Taxonomy" id="68401"/>
    <lineage>
        <taxon>Eukaryota</taxon>
        <taxon>Fungi</taxon>
        <taxon>Fungi incertae sedis</taxon>
        <taxon>Zoopagomycota</taxon>
        <taxon>Kickxellomycotina</taxon>
        <taxon>Kickxellomycetes</taxon>
        <taxon>Kickxellales</taxon>
        <taxon>Kickxellaceae</taxon>
        <taxon>Spiromyces</taxon>
    </lineage>
</organism>
<accession>A0ACC1HIF2</accession>
<name>A0ACC1HIF2_9FUNG</name>
<dbReference type="Proteomes" id="UP001145114">
    <property type="component" value="Unassembled WGS sequence"/>
</dbReference>
<evidence type="ECO:0000313" key="1">
    <source>
        <dbReference type="EMBL" id="KAJ1675810.1"/>
    </source>
</evidence>
<gene>
    <name evidence="1" type="ORF">EV182_000517</name>
</gene>